<evidence type="ECO:0000313" key="1">
    <source>
        <dbReference type="EMBL" id="MDL0089278.1"/>
    </source>
</evidence>
<dbReference type="InterPro" id="IPR006522">
    <property type="entry name" value="Phage_virion_morphogenesis"/>
</dbReference>
<comment type="caution">
    <text evidence="1">The sequence shown here is derived from an EMBL/GenBank/DDBJ whole genome shotgun (WGS) entry which is preliminary data.</text>
</comment>
<keyword evidence="2" id="KW-1185">Reference proteome</keyword>
<reference evidence="1" key="1">
    <citation type="submission" date="2022-08" db="EMBL/GenBank/DDBJ databases">
        <authorList>
            <person name="Wang H."/>
        </authorList>
    </citation>
    <scope>NUCLEOTIDE SEQUENCE</scope>
    <source>
        <strain evidence="1">PS10</strain>
    </source>
</reference>
<dbReference type="NCBIfam" id="TIGR01635">
    <property type="entry name" value="tail_comp_S"/>
    <property type="match status" value="1"/>
</dbReference>
<reference evidence="1" key="2">
    <citation type="journal article" date="2023" name="Microorganisms">
        <title>Isolation and Genomic Characteristics of Cat-Borne Campylobacter felis sp. nov. and Sheep-Borne Campylobacter ovis sp. nov.</title>
        <authorList>
            <person name="Wang H."/>
            <person name="Li Y."/>
            <person name="Gu Y."/>
            <person name="Zhou G."/>
            <person name="Chen X."/>
            <person name="Zhang X."/>
            <person name="Shao Z."/>
            <person name="Zhang J."/>
            <person name="Zhang M."/>
        </authorList>
    </citation>
    <scope>NUCLEOTIDE SEQUENCE</scope>
    <source>
        <strain evidence="1">PS10</strain>
    </source>
</reference>
<proteinExistence type="predicted"/>
<dbReference type="Proteomes" id="UP001173801">
    <property type="component" value="Unassembled WGS sequence"/>
</dbReference>
<organism evidence="1 2">
    <name type="scientific">Campylobacter gastrosuis</name>
    <dbReference type="NCBI Taxonomy" id="2974576"/>
    <lineage>
        <taxon>Bacteria</taxon>
        <taxon>Pseudomonadati</taxon>
        <taxon>Campylobacterota</taxon>
        <taxon>Epsilonproteobacteria</taxon>
        <taxon>Campylobacterales</taxon>
        <taxon>Campylobacteraceae</taxon>
        <taxon>Campylobacter</taxon>
    </lineage>
</organism>
<dbReference type="Pfam" id="PF05069">
    <property type="entry name" value="Phage_tail_S"/>
    <property type="match status" value="1"/>
</dbReference>
<name>A0ABT7HQZ6_9BACT</name>
<sequence>MSVKISGLSDVTARLEALENLPLKKSLFDDIGNMAVNEIKDAFIDERSPFGEKWQELSAKTKERKKKKGKSSKILRDSGALFSKWEVRSATNSVTISNNTQNNGFAYGLSHQYGSKKQNIPARPFLPVDKNGNLEKKLEANIKNLIISKIKI</sequence>
<dbReference type="EMBL" id="JANURM010000010">
    <property type="protein sequence ID" value="MDL0089278.1"/>
    <property type="molecule type" value="Genomic_DNA"/>
</dbReference>
<protein>
    <submittedName>
        <fullName evidence="1">Phage virion morphogenesis protein</fullName>
    </submittedName>
</protein>
<accession>A0ABT7HQZ6</accession>
<evidence type="ECO:0000313" key="2">
    <source>
        <dbReference type="Proteomes" id="UP001173801"/>
    </source>
</evidence>
<dbReference type="RefSeq" id="WP_284937938.1">
    <property type="nucleotide sequence ID" value="NZ_JANURM010000010.1"/>
</dbReference>
<gene>
    <name evidence="1" type="ORF">NYG85_07860</name>
</gene>